<reference evidence="2 3" key="1">
    <citation type="submission" date="2016-01" db="EMBL/GenBank/DDBJ databases">
        <title>Genome sequence of Clostridium neopropionicum X4, DSM-3847.</title>
        <authorList>
            <person name="Poehlein A."/>
            <person name="Beck M.H."/>
            <person name="Bengelsdorf F.R."/>
            <person name="Daniel R."/>
            <person name="Duerre P."/>
        </authorList>
    </citation>
    <scope>NUCLEOTIDE SEQUENCE [LARGE SCALE GENOMIC DNA]</scope>
    <source>
        <strain evidence="2 3">DSM-3847</strain>
    </source>
</reference>
<comment type="caution">
    <text evidence="2">The sequence shown here is derived from an EMBL/GenBank/DDBJ whole genome shotgun (WGS) entry which is preliminary data.</text>
</comment>
<dbReference type="STRING" id="36847.CLNEO_19760"/>
<dbReference type="Proteomes" id="UP000070539">
    <property type="component" value="Unassembled WGS sequence"/>
</dbReference>
<dbReference type="EMBL" id="LRVM01000006">
    <property type="protein sequence ID" value="KXL52567.1"/>
    <property type="molecule type" value="Genomic_DNA"/>
</dbReference>
<accession>A0A136WDH5</accession>
<evidence type="ECO:0000313" key="3">
    <source>
        <dbReference type="Proteomes" id="UP000070539"/>
    </source>
</evidence>
<name>A0A136WDH5_9FIRM</name>
<dbReference type="RefSeq" id="WP_066088212.1">
    <property type="nucleotide sequence ID" value="NZ_LRVM01000006.1"/>
</dbReference>
<keyword evidence="1" id="KW-0812">Transmembrane</keyword>
<protein>
    <submittedName>
        <fullName evidence="2">Uncharacterized protein</fullName>
    </submittedName>
</protein>
<feature type="transmembrane region" description="Helical" evidence="1">
    <location>
        <begin position="117"/>
        <end position="135"/>
    </location>
</feature>
<organism evidence="2 3">
    <name type="scientific">Anaerotignum neopropionicum</name>
    <dbReference type="NCBI Taxonomy" id="36847"/>
    <lineage>
        <taxon>Bacteria</taxon>
        <taxon>Bacillati</taxon>
        <taxon>Bacillota</taxon>
        <taxon>Clostridia</taxon>
        <taxon>Lachnospirales</taxon>
        <taxon>Anaerotignaceae</taxon>
        <taxon>Anaerotignum</taxon>
    </lineage>
</organism>
<evidence type="ECO:0000256" key="1">
    <source>
        <dbReference type="SAM" id="Phobius"/>
    </source>
</evidence>
<keyword evidence="1" id="KW-1133">Transmembrane helix</keyword>
<dbReference type="OrthoDB" id="1929706at2"/>
<feature type="transmembrane region" description="Helical" evidence="1">
    <location>
        <begin position="83"/>
        <end position="105"/>
    </location>
</feature>
<gene>
    <name evidence="2" type="ORF">CLNEO_19760</name>
</gene>
<proteinExistence type="predicted"/>
<keyword evidence="3" id="KW-1185">Reference proteome</keyword>
<feature type="transmembrane region" description="Helical" evidence="1">
    <location>
        <begin position="12"/>
        <end position="32"/>
    </location>
</feature>
<evidence type="ECO:0000313" key="2">
    <source>
        <dbReference type="EMBL" id="KXL52567.1"/>
    </source>
</evidence>
<feature type="transmembrane region" description="Helical" evidence="1">
    <location>
        <begin position="44"/>
        <end position="62"/>
    </location>
</feature>
<dbReference type="AlphaFoldDB" id="A0A136WDH5"/>
<sequence length="143" mass="16645">MKPISYEKRLAIRLRVNVGFMILSIVLFAIVLGNKNFTFLQPMYFGSLIGLFVASLCLFLRNKKLKKNPESMNKMKLLEADERNVLILRVSYTIFTYVSIGILYVSMLISGFFSQTIFYTLETLLCVNLVIIFFIRKLVEKMY</sequence>
<keyword evidence="1" id="KW-0472">Membrane</keyword>